<gene>
    <name evidence="1" type="ORF">BV25DRAFT_1817757</name>
</gene>
<comment type="caution">
    <text evidence="1">The sequence shown here is derived from an EMBL/GenBank/DDBJ whole genome shotgun (WGS) entry which is preliminary data.</text>
</comment>
<accession>A0ACB8TK59</accession>
<proteinExistence type="predicted"/>
<protein>
    <submittedName>
        <fullName evidence="1">Bromodomain-containing protein</fullName>
    </submittedName>
</protein>
<dbReference type="Proteomes" id="UP000814140">
    <property type="component" value="Unassembled WGS sequence"/>
</dbReference>
<dbReference type="EMBL" id="MU277187">
    <property type="protein sequence ID" value="KAI0068842.1"/>
    <property type="molecule type" value="Genomic_DNA"/>
</dbReference>
<reference evidence="1" key="1">
    <citation type="submission" date="2021-03" db="EMBL/GenBank/DDBJ databases">
        <authorList>
            <consortium name="DOE Joint Genome Institute"/>
            <person name="Ahrendt S."/>
            <person name="Looney B.P."/>
            <person name="Miyauchi S."/>
            <person name="Morin E."/>
            <person name="Drula E."/>
            <person name="Courty P.E."/>
            <person name="Chicoki N."/>
            <person name="Fauchery L."/>
            <person name="Kohler A."/>
            <person name="Kuo A."/>
            <person name="Labutti K."/>
            <person name="Pangilinan J."/>
            <person name="Lipzen A."/>
            <person name="Riley R."/>
            <person name="Andreopoulos W."/>
            <person name="He G."/>
            <person name="Johnson J."/>
            <person name="Barry K.W."/>
            <person name="Grigoriev I.V."/>
            <person name="Nagy L."/>
            <person name="Hibbett D."/>
            <person name="Henrissat B."/>
            <person name="Matheny P.B."/>
            <person name="Labbe J."/>
            <person name="Martin F."/>
        </authorList>
    </citation>
    <scope>NUCLEOTIDE SEQUENCE</scope>
    <source>
        <strain evidence="1">HHB10654</strain>
    </source>
</reference>
<name>A0ACB8TK59_9AGAM</name>
<keyword evidence="2" id="KW-1185">Reference proteome</keyword>
<reference evidence="1" key="2">
    <citation type="journal article" date="2022" name="New Phytol.">
        <title>Evolutionary transition to the ectomycorrhizal habit in the genomes of a hyperdiverse lineage of mushroom-forming fungi.</title>
        <authorList>
            <person name="Looney B."/>
            <person name="Miyauchi S."/>
            <person name="Morin E."/>
            <person name="Drula E."/>
            <person name="Courty P.E."/>
            <person name="Kohler A."/>
            <person name="Kuo A."/>
            <person name="LaButti K."/>
            <person name="Pangilinan J."/>
            <person name="Lipzen A."/>
            <person name="Riley R."/>
            <person name="Andreopoulos W."/>
            <person name="He G."/>
            <person name="Johnson J."/>
            <person name="Nolan M."/>
            <person name="Tritt A."/>
            <person name="Barry K.W."/>
            <person name="Grigoriev I.V."/>
            <person name="Nagy L.G."/>
            <person name="Hibbett D."/>
            <person name="Henrissat B."/>
            <person name="Matheny P.B."/>
            <person name="Labbe J."/>
            <person name="Martin F.M."/>
        </authorList>
    </citation>
    <scope>NUCLEOTIDE SEQUENCE</scope>
    <source>
        <strain evidence="1">HHB10654</strain>
    </source>
</reference>
<organism evidence="1 2">
    <name type="scientific">Artomyces pyxidatus</name>
    <dbReference type="NCBI Taxonomy" id="48021"/>
    <lineage>
        <taxon>Eukaryota</taxon>
        <taxon>Fungi</taxon>
        <taxon>Dikarya</taxon>
        <taxon>Basidiomycota</taxon>
        <taxon>Agaricomycotina</taxon>
        <taxon>Agaricomycetes</taxon>
        <taxon>Russulales</taxon>
        <taxon>Auriscalpiaceae</taxon>
        <taxon>Artomyces</taxon>
    </lineage>
</organism>
<evidence type="ECO:0000313" key="1">
    <source>
        <dbReference type="EMBL" id="KAI0068842.1"/>
    </source>
</evidence>
<evidence type="ECO:0000313" key="2">
    <source>
        <dbReference type="Proteomes" id="UP000814140"/>
    </source>
</evidence>
<sequence length="653" mass="71607">MAGTRARRAASDPAPPLPPDHLNNLECLILAQAVYELGCNAWPGVSKILSEHPLISRPKSTFSPQYCQSVYEHLLSEAELQSLDIDQQPRRGPSNLKLAQKFYQARVFEVRDLIVAAETEYRTVASEIDAIRSGAWDTKIKAKLGIEEDVPDKPLEGVETEPINEEESQKASLQDAAEADLTLDVGEDHAEEVELGIVESSLSSLQAQVDSPLPVEDVMPVSDEAENTVLEEAAHDSEDQVADEGEQESPPGSEASPVIESSQNLPPSDAEAEPENIVIDLTANEPSGPTSPSSIVPMEEDAPPEDARSIATVEVELEEPLADSISKPEVAHVSSDASEPPLEDAAEAPQEDAPAIPTDEILEETQETPEDVVEVVAEDAAETVTEDVPEAPVNNISEDPADNMSEGLAEEELEGPPEDEPLENKSEEKPDASEEVAAEEEPLEIDISSEQPDALEGQEVQPSPENTVVTPKSPTDMDVDVDVGRRDYKRKASEAASVLSESSRERKKPREESQPAEEEEAGPSRRRPARSAAEITLSTKKFQSVIIMLHSQISQHRNGNIFHNPIKNSEAPDYHDIVKRPMDLKTIKMRIKDGTITNSAEFQRDVYLMFANSMIYNRPKSDIYNMAEEMMLESESQINSFRQTEGFVRGGHR</sequence>